<dbReference type="AlphaFoldDB" id="A0A165BXA9"/>
<dbReference type="EMBL" id="KV427659">
    <property type="protein sequence ID" value="KZT01821.1"/>
    <property type="molecule type" value="Genomic_DNA"/>
</dbReference>
<accession>A0A165BXA9</accession>
<dbReference type="Proteomes" id="UP000076871">
    <property type="component" value="Unassembled WGS sequence"/>
</dbReference>
<sequence>MIAHSIVPSPSSTPAPLGLLFYLPLSSPALLFSDSVRPYLVLRPPALPRLRPVGLAYRRRTVSLICRRNLTLTVSWIFQA</sequence>
<keyword evidence="2" id="KW-1185">Reference proteome</keyword>
<reference evidence="1 2" key="1">
    <citation type="journal article" date="2016" name="Mol. Biol. Evol.">
        <title>Comparative Genomics of Early-Diverging Mushroom-Forming Fungi Provides Insights into the Origins of Lignocellulose Decay Capabilities.</title>
        <authorList>
            <person name="Nagy L.G."/>
            <person name="Riley R."/>
            <person name="Tritt A."/>
            <person name="Adam C."/>
            <person name="Daum C."/>
            <person name="Floudas D."/>
            <person name="Sun H."/>
            <person name="Yadav J.S."/>
            <person name="Pangilinan J."/>
            <person name="Larsson K.H."/>
            <person name="Matsuura K."/>
            <person name="Barry K."/>
            <person name="Labutti K."/>
            <person name="Kuo R."/>
            <person name="Ohm R.A."/>
            <person name="Bhattacharya S.S."/>
            <person name="Shirouzu T."/>
            <person name="Yoshinaga Y."/>
            <person name="Martin F.M."/>
            <person name="Grigoriev I.V."/>
            <person name="Hibbett D.S."/>
        </authorList>
    </citation>
    <scope>NUCLEOTIDE SEQUENCE [LARGE SCALE GENOMIC DNA]</scope>
    <source>
        <strain evidence="1 2">93-53</strain>
    </source>
</reference>
<name>A0A165BXA9_9APHY</name>
<dbReference type="GeneID" id="63826953"/>
<evidence type="ECO:0000313" key="1">
    <source>
        <dbReference type="EMBL" id="KZT01821.1"/>
    </source>
</evidence>
<organism evidence="1 2">
    <name type="scientific">Laetiporus sulphureus 93-53</name>
    <dbReference type="NCBI Taxonomy" id="1314785"/>
    <lineage>
        <taxon>Eukaryota</taxon>
        <taxon>Fungi</taxon>
        <taxon>Dikarya</taxon>
        <taxon>Basidiomycota</taxon>
        <taxon>Agaricomycotina</taxon>
        <taxon>Agaricomycetes</taxon>
        <taxon>Polyporales</taxon>
        <taxon>Laetiporus</taxon>
    </lineage>
</organism>
<dbReference type="RefSeq" id="XP_040759561.1">
    <property type="nucleotide sequence ID" value="XM_040909924.1"/>
</dbReference>
<proteinExistence type="predicted"/>
<protein>
    <submittedName>
        <fullName evidence="1">Uncharacterized protein</fullName>
    </submittedName>
</protein>
<evidence type="ECO:0000313" key="2">
    <source>
        <dbReference type="Proteomes" id="UP000076871"/>
    </source>
</evidence>
<dbReference type="InParanoid" id="A0A165BXA9"/>
<gene>
    <name evidence="1" type="ORF">LAESUDRAFT_730897</name>
</gene>